<dbReference type="HOGENOM" id="CLU_639169_0_0_0"/>
<sequence length="443" mass="49394">MIMARTQQSRPQAIVFRVSGLALILMCLLSGCKSNKVQPLMPTPLIYQQSDFGPIDDIPEEEHFNLRSVFYVTNRERENNLRRIVYGNDESEQVTVGLALIGFGDYDLTWSDLSNQSKASKRETEIPLSIAGLLEAGRLEIESDGTVTDTKGGASWLMREFEEAIERSRNKDVLIYVHGAKVDFYNACAFAAQLDHFMGRDMTSVAFSWPSRQNISAYVIGDDLQRGRRAASALSATIRIIAEQSSAERINIVCWSAGGRVVTKALTQLYDTSPNASEGSLHEQYRIGTVYYAAADVPRDEFIEALPKINALADKIVVTASTEDQALKQAPLVMGGSTRIGQIPTKPLSDPQREAVFAADRFEYVDMSTGSDQRGFNIAGHRYWYDHPWASTDLLLAVRTGFTPEERGLIPGVNAVHWIVPEDYPERIQNMVEKYRSKSHTAP</sequence>
<gene>
    <name evidence="1" type="ordered locus">Caka_2616</name>
</gene>
<accession>D5EPC2</accession>
<dbReference type="eggNOG" id="COG4782">
    <property type="taxonomic scope" value="Bacteria"/>
</dbReference>
<proteinExistence type="predicted"/>
<dbReference type="Proteomes" id="UP000000925">
    <property type="component" value="Chromosome"/>
</dbReference>
<name>D5EPC2_CORAD</name>
<reference evidence="1 2" key="1">
    <citation type="journal article" date="2010" name="Stand. Genomic Sci.">
        <title>Complete genome sequence of Coraliomargarita akajimensis type strain (04OKA010-24).</title>
        <authorList>
            <person name="Mavromatis K."/>
            <person name="Abt B."/>
            <person name="Brambilla E."/>
            <person name="Lapidus A."/>
            <person name="Copeland A."/>
            <person name="Deshpande S."/>
            <person name="Nolan M."/>
            <person name="Lucas S."/>
            <person name="Tice H."/>
            <person name="Cheng J.F."/>
            <person name="Han C."/>
            <person name="Detter J.C."/>
            <person name="Woyke T."/>
            <person name="Goodwin L."/>
            <person name="Pitluck S."/>
            <person name="Held B."/>
            <person name="Brettin T."/>
            <person name="Tapia R."/>
            <person name="Ivanova N."/>
            <person name="Mikhailova N."/>
            <person name="Pati A."/>
            <person name="Liolios K."/>
            <person name="Chen A."/>
            <person name="Palaniappan K."/>
            <person name="Land M."/>
            <person name="Hauser L."/>
            <person name="Chang Y.J."/>
            <person name="Jeffries C.D."/>
            <person name="Rohde M."/>
            <person name="Goker M."/>
            <person name="Bristow J."/>
            <person name="Eisen J.A."/>
            <person name="Markowitz V."/>
            <person name="Hugenholtz P."/>
            <person name="Klenk H.P."/>
            <person name="Kyrpides N.C."/>
        </authorList>
    </citation>
    <scope>NUCLEOTIDE SEQUENCE [LARGE SCALE GENOMIC DNA]</scope>
    <source>
        <strain evidence="2">DSM 45221 / IAM 15411 / JCM 23193 / KCTC 12865</strain>
    </source>
</reference>
<dbReference type="Pfam" id="PF05990">
    <property type="entry name" value="DUF900"/>
    <property type="match status" value="1"/>
</dbReference>
<evidence type="ECO:0000313" key="2">
    <source>
        <dbReference type="Proteomes" id="UP000000925"/>
    </source>
</evidence>
<dbReference type="ESTHER" id="corad-d5epc2">
    <property type="family name" value="Duf_900"/>
</dbReference>
<dbReference type="AlphaFoldDB" id="D5EPC2"/>
<dbReference type="EMBL" id="CP001998">
    <property type="protein sequence ID" value="ADE55632.1"/>
    <property type="molecule type" value="Genomic_DNA"/>
</dbReference>
<organism evidence="1 2">
    <name type="scientific">Coraliomargarita akajimensis (strain DSM 45221 / IAM 15411 / JCM 23193 / KCTC 12865 / 04OKA010-24)</name>
    <dbReference type="NCBI Taxonomy" id="583355"/>
    <lineage>
        <taxon>Bacteria</taxon>
        <taxon>Pseudomonadati</taxon>
        <taxon>Verrucomicrobiota</taxon>
        <taxon>Opitutia</taxon>
        <taxon>Puniceicoccales</taxon>
        <taxon>Coraliomargaritaceae</taxon>
        <taxon>Coraliomargarita</taxon>
    </lineage>
</organism>
<dbReference type="InterPro" id="IPR010297">
    <property type="entry name" value="DUF900_hydrolase"/>
</dbReference>
<dbReference type="Gene3D" id="3.40.50.1820">
    <property type="entry name" value="alpha/beta hydrolase"/>
    <property type="match status" value="1"/>
</dbReference>
<dbReference type="InterPro" id="IPR029058">
    <property type="entry name" value="AB_hydrolase_fold"/>
</dbReference>
<dbReference type="PANTHER" id="PTHR36513:SF1">
    <property type="entry name" value="TRANSMEMBRANE PROTEIN"/>
    <property type="match status" value="1"/>
</dbReference>
<dbReference type="KEGG" id="caa:Caka_2616"/>
<dbReference type="PANTHER" id="PTHR36513">
    <property type="entry name" value="ABC TRANSMEMBRANE TYPE-1 DOMAIN-CONTAINING PROTEIN"/>
    <property type="match status" value="1"/>
</dbReference>
<evidence type="ECO:0000313" key="1">
    <source>
        <dbReference type="EMBL" id="ADE55632.1"/>
    </source>
</evidence>
<evidence type="ECO:0008006" key="3">
    <source>
        <dbReference type="Google" id="ProtNLM"/>
    </source>
</evidence>
<dbReference type="STRING" id="583355.Caka_2616"/>
<dbReference type="PROSITE" id="PS51257">
    <property type="entry name" value="PROKAR_LIPOPROTEIN"/>
    <property type="match status" value="1"/>
</dbReference>
<protein>
    <recommendedName>
        <fullName evidence="3">Alpha/beta hydrolase</fullName>
    </recommendedName>
</protein>
<keyword evidence="2" id="KW-1185">Reference proteome</keyword>
<dbReference type="SUPFAM" id="SSF53474">
    <property type="entry name" value="alpha/beta-Hydrolases"/>
    <property type="match status" value="1"/>
</dbReference>